<dbReference type="HOGENOM" id="CLU_3175730_0_0_1"/>
<gene>
    <name evidence="2" type="ORF">SCY_4430</name>
</gene>
<evidence type="ECO:0000256" key="1">
    <source>
        <dbReference type="SAM" id="SignalP"/>
    </source>
</evidence>
<keyword evidence="1" id="KW-0732">Signal</keyword>
<dbReference type="AlphaFoldDB" id="A6ZMW4"/>
<dbReference type="Proteomes" id="UP000007060">
    <property type="component" value="Unassembled WGS sequence"/>
</dbReference>
<protein>
    <submittedName>
        <fullName evidence="2">Conserved protein</fullName>
    </submittedName>
</protein>
<organism evidence="2 3">
    <name type="scientific">Saccharomyces cerevisiae (strain YJM789)</name>
    <name type="common">Baker's yeast</name>
    <dbReference type="NCBI Taxonomy" id="307796"/>
    <lineage>
        <taxon>Eukaryota</taxon>
        <taxon>Fungi</taxon>
        <taxon>Dikarya</taxon>
        <taxon>Ascomycota</taxon>
        <taxon>Saccharomycotina</taxon>
        <taxon>Saccharomycetes</taxon>
        <taxon>Saccharomycetales</taxon>
        <taxon>Saccharomycetaceae</taxon>
        <taxon>Saccharomyces</taxon>
    </lineage>
</organism>
<reference evidence="2 3" key="1">
    <citation type="journal article" date="2007" name="Proc. Natl. Acad. Sci. U.S.A.">
        <title>Genome sequencing and comparative analysis of Saccharomyces cerevisiae strain YJM789.</title>
        <authorList>
            <person name="Wei W."/>
            <person name="McCusker J.H."/>
            <person name="Hyman R.W."/>
            <person name="Jones T."/>
            <person name="Ning Y."/>
            <person name="Cao Z."/>
            <person name="Gu Z."/>
            <person name="Bruno D."/>
            <person name="Miranda M."/>
            <person name="Nguyen M."/>
            <person name="Wilhelmy J."/>
            <person name="Komp C."/>
            <person name="Tamse R."/>
            <person name="Wang X."/>
            <person name="Jia P."/>
            <person name="Luedi P."/>
            <person name="Oefner P.J."/>
            <person name="David L."/>
            <person name="Dietrich F.S."/>
            <person name="Li Y."/>
            <person name="Davis R.W."/>
            <person name="Steinmetz L.M."/>
        </authorList>
    </citation>
    <scope>NUCLEOTIDE SEQUENCE [LARGE SCALE GENOMIC DNA]</scope>
    <source>
        <strain evidence="2 3">YJM789</strain>
    </source>
</reference>
<proteinExistence type="predicted"/>
<dbReference type="EMBL" id="AAFW02000021">
    <property type="protein sequence ID" value="EDN64188.1"/>
    <property type="molecule type" value="Genomic_DNA"/>
</dbReference>
<feature type="chain" id="PRO_5005335114" evidence="1">
    <location>
        <begin position="17"/>
        <end position="47"/>
    </location>
</feature>
<feature type="signal peptide" evidence="1">
    <location>
        <begin position="1"/>
        <end position="16"/>
    </location>
</feature>
<comment type="caution">
    <text evidence="2">The sequence shown here is derived from an EMBL/GenBank/DDBJ whole genome shotgun (WGS) entry which is preliminary data.</text>
</comment>
<name>A6ZMW4_YEAS7</name>
<dbReference type="SMR" id="A6ZMW4"/>
<evidence type="ECO:0000313" key="3">
    <source>
        <dbReference type="Proteomes" id="UP000007060"/>
    </source>
</evidence>
<accession>A6ZMW4</accession>
<sequence length="47" mass="5152">MAHKCASAKLLSGIMALLFNGKSLLRPICLHVHNHLVSNSDTNIVWP</sequence>
<evidence type="ECO:0000313" key="2">
    <source>
        <dbReference type="EMBL" id="EDN64188.1"/>
    </source>
</evidence>